<reference evidence="1" key="1">
    <citation type="submission" date="2020-08" db="EMBL/GenBank/DDBJ databases">
        <title>Multicomponent nature underlies the extraordinary mechanical properties of spider dragline silk.</title>
        <authorList>
            <person name="Kono N."/>
            <person name="Nakamura H."/>
            <person name="Mori M."/>
            <person name="Yoshida Y."/>
            <person name="Ohtoshi R."/>
            <person name="Malay A.D."/>
            <person name="Moran D.A.P."/>
            <person name="Tomita M."/>
            <person name="Numata K."/>
            <person name="Arakawa K."/>
        </authorList>
    </citation>
    <scope>NUCLEOTIDE SEQUENCE</scope>
</reference>
<dbReference type="Proteomes" id="UP000887159">
    <property type="component" value="Unassembled WGS sequence"/>
</dbReference>
<organism evidence="1 2">
    <name type="scientific">Trichonephila clavipes</name>
    <name type="common">Golden silk orbweaver</name>
    <name type="synonym">Nephila clavipes</name>
    <dbReference type="NCBI Taxonomy" id="2585209"/>
    <lineage>
        <taxon>Eukaryota</taxon>
        <taxon>Metazoa</taxon>
        <taxon>Ecdysozoa</taxon>
        <taxon>Arthropoda</taxon>
        <taxon>Chelicerata</taxon>
        <taxon>Arachnida</taxon>
        <taxon>Araneae</taxon>
        <taxon>Araneomorphae</taxon>
        <taxon>Entelegynae</taxon>
        <taxon>Araneoidea</taxon>
        <taxon>Nephilidae</taxon>
        <taxon>Trichonephila</taxon>
    </lineage>
</organism>
<comment type="caution">
    <text evidence="1">The sequence shown here is derived from an EMBL/GenBank/DDBJ whole genome shotgun (WGS) entry which is preliminary data.</text>
</comment>
<gene>
    <name evidence="1" type="ORF">TNCV_2396861</name>
</gene>
<proteinExistence type="predicted"/>
<evidence type="ECO:0000313" key="2">
    <source>
        <dbReference type="Proteomes" id="UP000887159"/>
    </source>
</evidence>
<name>A0A8X6VQW0_TRICX</name>
<sequence>MLPVGESAAVVRIRVGGIRSQGEDHWVVVACEVIDRLCVGVTQAAGNSKVNCAMPSIPPTGNHRGFSWGCDCKSAVSRKFVESSCCCVGISMLIPRSVLCIIITHGTAFRSVSEGF</sequence>
<accession>A0A8X6VQW0</accession>
<keyword evidence="2" id="KW-1185">Reference proteome</keyword>
<dbReference type="AlphaFoldDB" id="A0A8X6VQW0"/>
<protein>
    <submittedName>
        <fullName evidence="1">Uncharacterized protein</fullName>
    </submittedName>
</protein>
<dbReference type="EMBL" id="BMAU01021349">
    <property type="protein sequence ID" value="GFY18458.1"/>
    <property type="molecule type" value="Genomic_DNA"/>
</dbReference>
<evidence type="ECO:0000313" key="1">
    <source>
        <dbReference type="EMBL" id="GFY18458.1"/>
    </source>
</evidence>